<reference evidence="1" key="1">
    <citation type="journal article" date="2020" name="Nature">
        <title>Giant virus diversity and host interactions through global metagenomics.</title>
        <authorList>
            <person name="Schulz F."/>
            <person name="Roux S."/>
            <person name="Paez-Espino D."/>
            <person name="Jungbluth S."/>
            <person name="Walsh D.A."/>
            <person name="Denef V.J."/>
            <person name="McMahon K.D."/>
            <person name="Konstantinidis K.T."/>
            <person name="Eloe-Fadrosh E.A."/>
            <person name="Kyrpides N.C."/>
            <person name="Woyke T."/>
        </authorList>
    </citation>
    <scope>NUCLEOTIDE SEQUENCE</scope>
    <source>
        <strain evidence="1">GVMAG-S-1062768-28</strain>
    </source>
</reference>
<evidence type="ECO:0000313" key="1">
    <source>
        <dbReference type="EMBL" id="QHU08361.1"/>
    </source>
</evidence>
<name>A0A6C0JTX5_9ZZZZ</name>
<dbReference type="EMBL" id="MN740696">
    <property type="protein sequence ID" value="QHU08361.1"/>
    <property type="molecule type" value="Genomic_DNA"/>
</dbReference>
<sequence>MIVVLDCPYHNNSNVLGMFTDWETCLDYFEKINPNPNKETWLWGPESNINGKFDYFPREYIIQKSPKRCCLSFWGRRDENHYNEIVEELGFVLFYLEHNTTDLDAYFDEKYKEAEPEAYKFRIDGPAYNENIL</sequence>
<organism evidence="1">
    <name type="scientific">viral metagenome</name>
    <dbReference type="NCBI Taxonomy" id="1070528"/>
    <lineage>
        <taxon>unclassified sequences</taxon>
        <taxon>metagenomes</taxon>
        <taxon>organismal metagenomes</taxon>
    </lineage>
</organism>
<dbReference type="AlphaFoldDB" id="A0A6C0JTX5"/>
<accession>A0A6C0JTX5</accession>
<proteinExistence type="predicted"/>
<protein>
    <submittedName>
        <fullName evidence="1">Uncharacterized protein</fullName>
    </submittedName>
</protein>